<proteinExistence type="predicted"/>
<gene>
    <name evidence="3" type="ORF">EDC65_2220</name>
</gene>
<evidence type="ECO:0000313" key="4">
    <source>
        <dbReference type="Proteomes" id="UP000278222"/>
    </source>
</evidence>
<dbReference type="InterPro" id="IPR035437">
    <property type="entry name" value="SNase_OB-fold_sf"/>
</dbReference>
<protein>
    <submittedName>
        <fullName evidence="3">Endonuclease YncB(Thermonuclease family)</fullName>
    </submittedName>
</protein>
<dbReference type="PANTHER" id="PTHR12302:SF26">
    <property type="entry name" value="BLR1266 PROTEIN"/>
    <property type="match status" value="1"/>
</dbReference>
<dbReference type="AlphaFoldDB" id="A0A3N1M9S2"/>
<sequence>MRLLAPFLLILVALPALAGPIRGPARVADGDTLVIDGTRIRLLAIDAPEMGEPLGGRARLEMERIIARRPLDCEPHGHDRYRNTVAVCRRGRLDVAAELVRRGWARAWRRYGLDYVAQEDEAKAAGRGMWAPGMEAARASRRHP</sequence>
<keyword evidence="3" id="KW-0378">Hydrolase</keyword>
<keyword evidence="3" id="KW-0255">Endonuclease</keyword>
<dbReference type="Gene3D" id="2.40.50.90">
    <property type="match status" value="1"/>
</dbReference>
<dbReference type="Proteomes" id="UP000278222">
    <property type="component" value="Unassembled WGS sequence"/>
</dbReference>
<evidence type="ECO:0000313" key="3">
    <source>
        <dbReference type="EMBL" id="ROQ00421.1"/>
    </source>
</evidence>
<keyword evidence="1" id="KW-0732">Signal</keyword>
<keyword evidence="4" id="KW-1185">Reference proteome</keyword>
<dbReference type="GO" id="GO:0004519">
    <property type="term" value="F:endonuclease activity"/>
    <property type="evidence" value="ECO:0007669"/>
    <property type="project" value="UniProtKB-KW"/>
</dbReference>
<dbReference type="SUPFAM" id="SSF50199">
    <property type="entry name" value="Staphylococcal nuclease"/>
    <property type="match status" value="1"/>
</dbReference>
<organism evidence="3 4">
    <name type="scientific">Stella humosa</name>
    <dbReference type="NCBI Taxonomy" id="94"/>
    <lineage>
        <taxon>Bacteria</taxon>
        <taxon>Pseudomonadati</taxon>
        <taxon>Pseudomonadota</taxon>
        <taxon>Alphaproteobacteria</taxon>
        <taxon>Rhodospirillales</taxon>
        <taxon>Stellaceae</taxon>
        <taxon>Stella</taxon>
    </lineage>
</organism>
<feature type="chain" id="PRO_5018224302" evidence="1">
    <location>
        <begin position="19"/>
        <end position="144"/>
    </location>
</feature>
<reference evidence="3 4" key="1">
    <citation type="submission" date="2018-11" db="EMBL/GenBank/DDBJ databases">
        <title>Genomic Encyclopedia of Type Strains, Phase IV (KMG-IV): sequencing the most valuable type-strain genomes for metagenomic binning, comparative biology and taxonomic classification.</title>
        <authorList>
            <person name="Goeker M."/>
        </authorList>
    </citation>
    <scope>NUCLEOTIDE SEQUENCE [LARGE SCALE GENOMIC DNA]</scope>
    <source>
        <strain evidence="3 4">DSM 5900</strain>
    </source>
</reference>
<accession>A0A3N1M9S2</accession>
<dbReference type="Pfam" id="PF00565">
    <property type="entry name" value="SNase"/>
    <property type="match status" value="1"/>
</dbReference>
<dbReference type="PANTHER" id="PTHR12302">
    <property type="entry name" value="EBNA2 BINDING PROTEIN P100"/>
    <property type="match status" value="1"/>
</dbReference>
<evidence type="ECO:0000256" key="1">
    <source>
        <dbReference type="SAM" id="SignalP"/>
    </source>
</evidence>
<feature type="signal peptide" evidence="1">
    <location>
        <begin position="1"/>
        <end position="18"/>
    </location>
</feature>
<comment type="caution">
    <text evidence="3">The sequence shown here is derived from an EMBL/GenBank/DDBJ whole genome shotgun (WGS) entry which is preliminary data.</text>
</comment>
<keyword evidence="3" id="KW-0540">Nuclease</keyword>
<evidence type="ECO:0000259" key="2">
    <source>
        <dbReference type="PROSITE" id="PS50830"/>
    </source>
</evidence>
<dbReference type="SMART" id="SM00318">
    <property type="entry name" value="SNc"/>
    <property type="match status" value="1"/>
</dbReference>
<dbReference type="InterPro" id="IPR016071">
    <property type="entry name" value="Staphylococal_nuclease_OB-fold"/>
</dbReference>
<feature type="domain" description="TNase-like" evidence="2">
    <location>
        <begin position="26"/>
        <end position="132"/>
    </location>
</feature>
<name>A0A3N1M9S2_9PROT</name>
<dbReference type="EMBL" id="RJKX01000013">
    <property type="protein sequence ID" value="ROQ00421.1"/>
    <property type="molecule type" value="Genomic_DNA"/>
</dbReference>
<dbReference type="PROSITE" id="PS50830">
    <property type="entry name" value="TNASE_3"/>
    <property type="match status" value="1"/>
</dbReference>
<dbReference type="OrthoDB" id="9805504at2"/>